<evidence type="ECO:0000313" key="2">
    <source>
        <dbReference type="EMBL" id="GIQ83893.1"/>
    </source>
</evidence>
<dbReference type="AlphaFoldDB" id="A0A9K3GI11"/>
<dbReference type="Proteomes" id="UP000265618">
    <property type="component" value="Unassembled WGS sequence"/>
</dbReference>
<evidence type="ECO:0000256" key="1">
    <source>
        <dbReference type="SAM" id="MobiDB-lite"/>
    </source>
</evidence>
<accession>A0A9K3GI11</accession>
<sequence length="249" mass="28177">MADDAFLGSFEDAAGVNQMPESVPEVEVEAEEAQGQEELHVGTCQLTSASVVLDVGTSNENMEKVESNCYVQQTKQRMDRVKTRFRREGMSQEAHSTFYSDYNRAVVITDAGVRDIFSDIPDVELNLRGFDRLSPQRGDECSTETSIGDTAYTTSDRRRETIDRRRERERESDTLTGSRLSPVDVVPGSYTDTLGDDEGERERDYLGSMVEEREHTQGYRRHTMSSGMNPSDDAAEKRIQEEYLGYHLD</sequence>
<name>A0A9K3GI11_9EUKA</name>
<gene>
    <name evidence="2" type="ORF">KIPB_005294</name>
</gene>
<feature type="region of interest" description="Disordered" evidence="1">
    <location>
        <begin position="132"/>
        <end position="249"/>
    </location>
</feature>
<comment type="caution">
    <text evidence="2">The sequence shown here is derived from an EMBL/GenBank/DDBJ whole genome shotgun (WGS) entry which is preliminary data.</text>
</comment>
<feature type="compositionally biased region" description="Basic and acidic residues" evidence="1">
    <location>
        <begin position="155"/>
        <end position="173"/>
    </location>
</feature>
<organism evidence="2 3">
    <name type="scientific">Kipferlia bialata</name>
    <dbReference type="NCBI Taxonomy" id="797122"/>
    <lineage>
        <taxon>Eukaryota</taxon>
        <taxon>Metamonada</taxon>
        <taxon>Carpediemonas-like organisms</taxon>
        <taxon>Kipferlia</taxon>
    </lineage>
</organism>
<reference evidence="2 3" key="1">
    <citation type="journal article" date="2018" name="PLoS ONE">
        <title>The draft genome of Kipferlia bialata reveals reductive genome evolution in fornicate parasites.</title>
        <authorList>
            <person name="Tanifuji G."/>
            <person name="Takabayashi S."/>
            <person name="Kume K."/>
            <person name="Takagi M."/>
            <person name="Nakayama T."/>
            <person name="Kamikawa R."/>
            <person name="Inagaki Y."/>
            <person name="Hashimoto T."/>
        </authorList>
    </citation>
    <scope>NUCLEOTIDE SEQUENCE [LARGE SCALE GENOMIC DNA]</scope>
    <source>
        <strain evidence="2">NY0173</strain>
    </source>
</reference>
<feature type="compositionally biased region" description="Polar residues" evidence="1">
    <location>
        <begin position="143"/>
        <end position="152"/>
    </location>
</feature>
<feature type="compositionally biased region" description="Basic and acidic residues" evidence="1">
    <location>
        <begin position="200"/>
        <end position="217"/>
    </location>
</feature>
<dbReference type="EMBL" id="BDIP01001224">
    <property type="protein sequence ID" value="GIQ83893.1"/>
    <property type="molecule type" value="Genomic_DNA"/>
</dbReference>
<proteinExistence type="predicted"/>
<keyword evidence="3" id="KW-1185">Reference proteome</keyword>
<protein>
    <submittedName>
        <fullName evidence="2">Uncharacterized protein</fullName>
    </submittedName>
</protein>
<evidence type="ECO:0000313" key="3">
    <source>
        <dbReference type="Proteomes" id="UP000265618"/>
    </source>
</evidence>